<evidence type="ECO:0000259" key="6">
    <source>
        <dbReference type="Pfam" id="PF00155"/>
    </source>
</evidence>
<dbReference type="InterPro" id="IPR015422">
    <property type="entry name" value="PyrdxlP-dep_Trfase_small"/>
</dbReference>
<sequence length="382" mass="41683">MTLLRSSLRPYGTSIFTAMSQQAARQQAVNLAQGAPDFGPPAALLAAADEAVRRGGHQYSMSIGVPALRQAIAADLLRRYRRQVDPETEVTVTAGASEAIWCAALGLLEPGDEAIVLEPCYEQYPPAVTAAGATVRYVPCDFPEFRLDPERLVEAFNPRTRLVFLNTPWNPAGRVLREPELTLIGELAEKYDAYLVADETYEHLTFDGVAHLPVAEVAACRDRTVTISSVSKTFSATGWRVGWAVAPPALTAALRAVKQFVTFAPATPLQLATAVMVTDAPASGYYELLRAQYAQRRAVLRDYLQRTPLTLADNEGTFFLLGRCADDDVEYCTELIHSRGVAAIPASRFYADPQRGRGLVRFAFCKRLDTLRLAGDRLTAGG</sequence>
<gene>
    <name evidence="7" type="ORF">Vgi01_17810</name>
</gene>
<dbReference type="InterPro" id="IPR051326">
    <property type="entry name" value="Kynurenine-oxoglutarate_AT"/>
</dbReference>
<keyword evidence="4" id="KW-0663">Pyridoxal phosphate</keyword>
<dbReference type="SUPFAM" id="SSF53383">
    <property type="entry name" value="PLP-dependent transferases"/>
    <property type="match status" value="1"/>
</dbReference>
<evidence type="ECO:0000313" key="7">
    <source>
        <dbReference type="EMBL" id="GIJ15097.1"/>
    </source>
</evidence>
<dbReference type="RefSeq" id="WP_204290673.1">
    <property type="nucleotide sequence ID" value="NZ_BAAAGZ010000009.1"/>
</dbReference>
<dbReference type="InterPro" id="IPR004839">
    <property type="entry name" value="Aminotransferase_I/II_large"/>
</dbReference>
<dbReference type="Gene3D" id="3.90.1150.10">
    <property type="entry name" value="Aspartate Aminotransferase, domain 1"/>
    <property type="match status" value="1"/>
</dbReference>
<feature type="domain" description="Aminotransferase class I/classII large" evidence="6">
    <location>
        <begin position="28"/>
        <end position="357"/>
    </location>
</feature>
<dbReference type="EMBL" id="BOPA01000014">
    <property type="protein sequence ID" value="GIJ15097.1"/>
    <property type="molecule type" value="Genomic_DNA"/>
</dbReference>
<evidence type="ECO:0000256" key="4">
    <source>
        <dbReference type="ARBA" id="ARBA00022898"/>
    </source>
</evidence>
<dbReference type="InterPro" id="IPR015421">
    <property type="entry name" value="PyrdxlP-dep_Trfase_major"/>
</dbReference>
<keyword evidence="3 5" id="KW-0808">Transferase</keyword>
<dbReference type="GO" id="GO:0008483">
    <property type="term" value="F:transaminase activity"/>
    <property type="evidence" value="ECO:0007669"/>
    <property type="project" value="UniProtKB-KW"/>
</dbReference>
<dbReference type="PROSITE" id="PS00105">
    <property type="entry name" value="AA_TRANSFER_CLASS_1"/>
    <property type="match status" value="1"/>
</dbReference>
<dbReference type="InterPro" id="IPR015424">
    <property type="entry name" value="PyrdxlP-dep_Trfase"/>
</dbReference>
<organism evidence="7 8">
    <name type="scientific">Micromonospora gifhornensis</name>
    <dbReference type="NCBI Taxonomy" id="84594"/>
    <lineage>
        <taxon>Bacteria</taxon>
        <taxon>Bacillati</taxon>
        <taxon>Actinomycetota</taxon>
        <taxon>Actinomycetes</taxon>
        <taxon>Micromonosporales</taxon>
        <taxon>Micromonosporaceae</taxon>
        <taxon>Micromonospora</taxon>
    </lineage>
</organism>
<evidence type="ECO:0000256" key="1">
    <source>
        <dbReference type="ARBA" id="ARBA00001933"/>
    </source>
</evidence>
<comment type="similarity">
    <text evidence="5">Belongs to the class-I pyridoxal-phosphate-dependent aminotransferase family.</text>
</comment>
<dbReference type="EC" id="2.6.1.-" evidence="5"/>
<accession>A0ABQ4IB17</accession>
<dbReference type="CDD" id="cd00609">
    <property type="entry name" value="AAT_like"/>
    <property type="match status" value="1"/>
</dbReference>
<comment type="caution">
    <text evidence="7">The sequence shown here is derived from an EMBL/GenBank/DDBJ whole genome shotgun (WGS) entry which is preliminary data.</text>
</comment>
<keyword evidence="8" id="KW-1185">Reference proteome</keyword>
<dbReference type="Proteomes" id="UP000647860">
    <property type="component" value="Unassembled WGS sequence"/>
</dbReference>
<proteinExistence type="inferred from homology"/>
<name>A0ABQ4IB17_9ACTN</name>
<comment type="cofactor">
    <cofactor evidence="1 5">
        <name>pyridoxal 5'-phosphate</name>
        <dbReference type="ChEBI" id="CHEBI:597326"/>
    </cofactor>
</comment>
<dbReference type="PANTHER" id="PTHR43807:SF20">
    <property type="entry name" value="FI04487P"/>
    <property type="match status" value="1"/>
</dbReference>
<evidence type="ECO:0000256" key="2">
    <source>
        <dbReference type="ARBA" id="ARBA00022576"/>
    </source>
</evidence>
<dbReference type="PANTHER" id="PTHR43807">
    <property type="entry name" value="FI04487P"/>
    <property type="match status" value="1"/>
</dbReference>
<evidence type="ECO:0000256" key="3">
    <source>
        <dbReference type="ARBA" id="ARBA00022679"/>
    </source>
</evidence>
<dbReference type="Gene3D" id="3.40.640.10">
    <property type="entry name" value="Type I PLP-dependent aspartate aminotransferase-like (Major domain)"/>
    <property type="match status" value="1"/>
</dbReference>
<protein>
    <recommendedName>
        <fullName evidence="5">Aminotransferase</fullName>
        <ecNumber evidence="5">2.6.1.-</ecNumber>
    </recommendedName>
</protein>
<dbReference type="Pfam" id="PF00155">
    <property type="entry name" value="Aminotran_1_2"/>
    <property type="match status" value="1"/>
</dbReference>
<evidence type="ECO:0000256" key="5">
    <source>
        <dbReference type="RuleBase" id="RU000481"/>
    </source>
</evidence>
<keyword evidence="2 5" id="KW-0032">Aminotransferase</keyword>
<dbReference type="InterPro" id="IPR004838">
    <property type="entry name" value="NHTrfase_class1_PyrdxlP-BS"/>
</dbReference>
<evidence type="ECO:0000313" key="8">
    <source>
        <dbReference type="Proteomes" id="UP000647860"/>
    </source>
</evidence>
<reference evidence="7 8" key="1">
    <citation type="submission" date="2021-01" db="EMBL/GenBank/DDBJ databases">
        <title>Whole genome shotgun sequence of Verrucosispora gifhornensis NBRC 16317.</title>
        <authorList>
            <person name="Komaki H."/>
            <person name="Tamura T."/>
        </authorList>
    </citation>
    <scope>NUCLEOTIDE SEQUENCE [LARGE SCALE GENOMIC DNA]</scope>
    <source>
        <strain evidence="7 8">NBRC 16317</strain>
    </source>
</reference>